<evidence type="ECO:0000256" key="1">
    <source>
        <dbReference type="SAM" id="Phobius"/>
    </source>
</evidence>
<organism evidence="2 3">
    <name type="scientific">Novosphingobium malaysiense</name>
    <dbReference type="NCBI Taxonomy" id="1348853"/>
    <lineage>
        <taxon>Bacteria</taxon>
        <taxon>Pseudomonadati</taxon>
        <taxon>Pseudomonadota</taxon>
        <taxon>Alphaproteobacteria</taxon>
        <taxon>Sphingomonadales</taxon>
        <taxon>Sphingomonadaceae</taxon>
        <taxon>Novosphingobium</taxon>
    </lineage>
</organism>
<evidence type="ECO:0008006" key="4">
    <source>
        <dbReference type="Google" id="ProtNLM"/>
    </source>
</evidence>
<keyword evidence="1" id="KW-1133">Transmembrane helix</keyword>
<feature type="transmembrane region" description="Helical" evidence="1">
    <location>
        <begin position="25"/>
        <end position="43"/>
    </location>
</feature>
<proteinExistence type="predicted"/>
<feature type="transmembrane region" description="Helical" evidence="1">
    <location>
        <begin position="354"/>
        <end position="372"/>
    </location>
</feature>
<protein>
    <recommendedName>
        <fullName evidence="4">Glycosyltransferase RgtA/B/C/D-like domain-containing protein</fullName>
    </recommendedName>
</protein>
<reference evidence="2 3" key="1">
    <citation type="submission" date="2014-10" db="EMBL/GenBank/DDBJ databases">
        <title>Genome sequence of Novosphingobium malaysiense MUSC 273(T).</title>
        <authorList>
            <person name="Lee L.-H."/>
        </authorList>
    </citation>
    <scope>NUCLEOTIDE SEQUENCE [LARGE SCALE GENOMIC DNA]</scope>
    <source>
        <strain evidence="2 3">MUSC 273</strain>
    </source>
</reference>
<feature type="transmembrane region" description="Helical" evidence="1">
    <location>
        <begin position="437"/>
        <end position="455"/>
    </location>
</feature>
<gene>
    <name evidence="2" type="ORF">LK12_05775</name>
</gene>
<evidence type="ECO:0000313" key="2">
    <source>
        <dbReference type="EMBL" id="KHK92330.1"/>
    </source>
</evidence>
<feature type="transmembrane region" description="Helical" evidence="1">
    <location>
        <begin position="146"/>
        <end position="166"/>
    </location>
</feature>
<feature type="transmembrane region" description="Helical" evidence="1">
    <location>
        <begin position="406"/>
        <end position="425"/>
    </location>
</feature>
<dbReference type="OrthoDB" id="1082056at2"/>
<sequence length="601" mass="66244">MQADGDAPVVGARFQEIAWPWLGRIRLWHVWLGWAALAVAYHYKGLWGLELSGPDDWMRFLEVRDFLAGQNWFDVRQYRMNPPVGADLQWSRLVDLPVAFFIVAFEPLFGRGVAERIAVFGVPLLELAIAMFIMERLLKRLGVVPVLRTASVALLPLYHMLAFNLFPGRIDHHGWQAVCILSATYFLVQFQSRRAAFIAGAIAALSLTISLEGLPIVAAMAATLGLAFAFWGVGGLAPFLTGLAGSVALLFLTARAPGNYLEVYCDAVSWPHIAAFAGSAAIAWAVQGFAAKFRPVSRLACLSALPLFAVPLVLGGLGACAVDPFAQLDPVVWKFWYLRVREGLPIYMQPVPEQIVLVGNGLLMIAGAWFGVRPIENENLRKSWILLFAVGLACWVLSLNVMRSGIFVQILMVPFLALLAAVLLPRARAITNPIKRILLTIIGVLIVLPLTPPLAGDVWANVTGDDRDSADVNSDFAGDQECDLRKLNRLEPGHLFASLNIGPPILGMTRHTVVASNYHRNGNKIRDVLDVFGGDPGYARRLVIANHADYLVFCDDYRGARTPLSHWPDSLIAQLQTGRVPNWLEPVTAIWDSHLRVYKVR</sequence>
<feature type="transmembrane region" description="Helical" evidence="1">
    <location>
        <begin position="228"/>
        <end position="252"/>
    </location>
</feature>
<keyword evidence="1" id="KW-0812">Transmembrane</keyword>
<feature type="transmembrane region" description="Helical" evidence="1">
    <location>
        <begin position="117"/>
        <end position="134"/>
    </location>
</feature>
<feature type="transmembrane region" description="Helical" evidence="1">
    <location>
        <begin position="384"/>
        <end position="400"/>
    </location>
</feature>
<dbReference type="AlphaFoldDB" id="A0A0B1ZMH5"/>
<name>A0A0B1ZMH5_9SPHN</name>
<keyword evidence="1" id="KW-0472">Membrane</keyword>
<feature type="transmembrane region" description="Helical" evidence="1">
    <location>
        <begin position="195"/>
        <end position="222"/>
    </location>
</feature>
<comment type="caution">
    <text evidence="2">The sequence shown here is derived from an EMBL/GenBank/DDBJ whole genome shotgun (WGS) entry which is preliminary data.</text>
</comment>
<keyword evidence="3" id="KW-1185">Reference proteome</keyword>
<feature type="transmembrane region" description="Helical" evidence="1">
    <location>
        <begin position="299"/>
        <end position="326"/>
    </location>
</feature>
<accession>A0A0B1ZMH5</accession>
<feature type="transmembrane region" description="Helical" evidence="1">
    <location>
        <begin position="172"/>
        <end position="188"/>
    </location>
</feature>
<dbReference type="EMBL" id="JTDI01000002">
    <property type="protein sequence ID" value="KHK92330.1"/>
    <property type="molecule type" value="Genomic_DNA"/>
</dbReference>
<dbReference type="Proteomes" id="UP000031057">
    <property type="component" value="Unassembled WGS sequence"/>
</dbReference>
<evidence type="ECO:0000313" key="3">
    <source>
        <dbReference type="Proteomes" id="UP000031057"/>
    </source>
</evidence>
<dbReference type="STRING" id="1348853.LK12_05775"/>